<proteinExistence type="predicted"/>
<keyword evidence="3" id="KW-1185">Reference proteome</keyword>
<feature type="transmembrane region" description="Helical" evidence="1">
    <location>
        <begin position="119"/>
        <end position="145"/>
    </location>
</feature>
<keyword evidence="1" id="KW-1133">Transmembrane helix</keyword>
<feature type="transmembrane region" description="Helical" evidence="1">
    <location>
        <begin position="88"/>
        <end position="107"/>
    </location>
</feature>
<organism evidence="2 3">
    <name type="scientific">Bifidobacterium olomucense</name>
    <dbReference type="NCBI Taxonomy" id="2675324"/>
    <lineage>
        <taxon>Bacteria</taxon>
        <taxon>Bacillati</taxon>
        <taxon>Actinomycetota</taxon>
        <taxon>Actinomycetes</taxon>
        <taxon>Bifidobacteriales</taxon>
        <taxon>Bifidobacteriaceae</taxon>
        <taxon>Bifidobacterium</taxon>
    </lineage>
</organism>
<keyword evidence="1" id="KW-0812">Transmembrane</keyword>
<name>A0A7Y0HWH5_9BIFI</name>
<accession>A0A7Y0HWH5</accession>
<gene>
    <name evidence="2" type="ORF">G1C97_2198</name>
</gene>
<evidence type="ECO:0000313" key="2">
    <source>
        <dbReference type="EMBL" id="NMM99240.1"/>
    </source>
</evidence>
<protein>
    <submittedName>
        <fullName evidence="2">Uncharacterized protein</fullName>
    </submittedName>
</protein>
<dbReference type="EMBL" id="JAAIIG010000016">
    <property type="protein sequence ID" value="NMM99240.1"/>
    <property type="molecule type" value="Genomic_DNA"/>
</dbReference>
<feature type="transmembrane region" description="Helical" evidence="1">
    <location>
        <begin position="49"/>
        <end position="68"/>
    </location>
</feature>
<keyword evidence="1" id="KW-0472">Membrane</keyword>
<comment type="caution">
    <text evidence="2">The sequence shown here is derived from an EMBL/GenBank/DDBJ whole genome shotgun (WGS) entry which is preliminary data.</text>
</comment>
<reference evidence="2 3" key="1">
    <citation type="submission" date="2020-02" db="EMBL/GenBank/DDBJ databases">
        <title>Characterization of phylogenetic diversity of novel bifidobacterial species isolated in Czech ZOOs.</title>
        <authorList>
            <person name="Lugli G.A."/>
            <person name="Vera N.B."/>
            <person name="Ventura M."/>
        </authorList>
    </citation>
    <scope>NUCLEOTIDE SEQUENCE [LARGE SCALE GENOMIC DNA]</scope>
    <source>
        <strain evidence="2 3">DSM 109959</strain>
    </source>
</reference>
<sequence>MSRSEDENYDFFGDEQYDDVRRATRANGRSRSRRAVRPALKTSSPASRLFSRLAAVSGVLAVLVALASDVHEIAPDAVPAMTGVPGRYIALTAAVLIAVTVLMVITARATMPKYATHGGVGAGGIVALVAAMLCLTVGVAVGVLFPEGLIHQSNDKAPVDDTSQMEQGIEQAAGACTGGWQGLDTGGVPGVTTVQMCAEPRVAFVSFESPAAAAVGAPPMRSGIVSLLNQYSTDERAQGDWQLLSGERWMVFGENEAMTALQQQWGGTMEAMSASDASAAE</sequence>
<dbReference type="RefSeq" id="WP_169241799.1">
    <property type="nucleotide sequence ID" value="NZ_JAAIIG010000016.1"/>
</dbReference>
<evidence type="ECO:0000313" key="3">
    <source>
        <dbReference type="Proteomes" id="UP000543419"/>
    </source>
</evidence>
<dbReference type="AlphaFoldDB" id="A0A7Y0HWH5"/>
<evidence type="ECO:0000256" key="1">
    <source>
        <dbReference type="SAM" id="Phobius"/>
    </source>
</evidence>
<dbReference type="Proteomes" id="UP000543419">
    <property type="component" value="Unassembled WGS sequence"/>
</dbReference>